<evidence type="ECO:0008006" key="3">
    <source>
        <dbReference type="Google" id="ProtNLM"/>
    </source>
</evidence>
<organism evidence="1 2">
    <name type="scientific">Streptococcus cristatus</name>
    <dbReference type="NCBI Taxonomy" id="45634"/>
    <lineage>
        <taxon>Bacteria</taxon>
        <taxon>Bacillati</taxon>
        <taxon>Bacillota</taxon>
        <taxon>Bacilli</taxon>
        <taxon>Lactobacillales</taxon>
        <taxon>Streptococcaceae</taxon>
        <taxon>Streptococcus</taxon>
    </lineage>
</organism>
<proteinExistence type="predicted"/>
<comment type="caution">
    <text evidence="1">The sequence shown here is derived from an EMBL/GenBank/DDBJ whole genome shotgun (WGS) entry which is preliminary data.</text>
</comment>
<name>A0A428GSU1_STRCR</name>
<sequence length="365" mass="43472">MELTIFVDESGNTGNHFFESNQNFFTLGFVIVPNSKIEMQYNLIKEYKEKLCLSDELKSSNSNFNSELNIKNRLEFFYNLISNGIYFDFMCYEKNMVLAEKITEWLFDTNNNYFMNNKITEANLGRSFRKNIAELLFMSLSEEQWAELGDKFRRTNKRTKVRYLTADDIRNLIMCLKSAIEKYNKDFAQYIVIEEFKIYSILEEINDEKEYLLYEPSLFSTLNDIQSCFEEKLMIESDFQLKIQVIHDKNSNDKLQNSLYSNLEDLLDDYLTLGIHFVDSKDEELIQVADLFAGHITRMIKNIDCYLSIEESRNFILQCIHEKYSRFAFSFQTWESILKKAKVKYQSNDLALELGKWRNFVRKYK</sequence>
<dbReference type="Pfam" id="PF12686">
    <property type="entry name" value="DUF3800"/>
    <property type="match status" value="1"/>
</dbReference>
<accession>A0A428GSU1</accession>
<dbReference type="RefSeq" id="WP_185761052.1">
    <property type="nucleotide sequence ID" value="NZ_RJPP01000009.1"/>
</dbReference>
<evidence type="ECO:0000313" key="2">
    <source>
        <dbReference type="Proteomes" id="UP000277890"/>
    </source>
</evidence>
<dbReference type="AlphaFoldDB" id="A0A428GSU1"/>
<dbReference type="EMBL" id="RJPQ01000011">
    <property type="protein sequence ID" value="RSJ84931.1"/>
    <property type="molecule type" value="Genomic_DNA"/>
</dbReference>
<dbReference type="InterPro" id="IPR024524">
    <property type="entry name" value="DUF3800"/>
</dbReference>
<dbReference type="Proteomes" id="UP000277890">
    <property type="component" value="Unassembled WGS sequence"/>
</dbReference>
<evidence type="ECO:0000313" key="1">
    <source>
        <dbReference type="EMBL" id="RSJ84931.1"/>
    </source>
</evidence>
<reference evidence="1 2" key="1">
    <citation type="submission" date="2018-11" db="EMBL/GenBank/DDBJ databases">
        <title>Species Designations Belie Phenotypic and Genotypic Heterogeneity in Oral Streptococci.</title>
        <authorList>
            <person name="Velsko I."/>
        </authorList>
    </citation>
    <scope>NUCLEOTIDE SEQUENCE [LARGE SCALE GENOMIC DNA]</scope>
    <source>
        <strain evidence="1 2">A54</strain>
    </source>
</reference>
<protein>
    <recommendedName>
        <fullName evidence="3">DUF3800 domain-containing protein</fullName>
    </recommendedName>
</protein>
<gene>
    <name evidence="1" type="ORF">D8794_08420</name>
</gene>